<comment type="caution">
    <text evidence="2">The sequence shown here is derived from an EMBL/GenBank/DDBJ whole genome shotgun (WGS) entry which is preliminary data.</text>
</comment>
<evidence type="ECO:0000313" key="2">
    <source>
        <dbReference type="EMBL" id="GGR54033.1"/>
    </source>
</evidence>
<dbReference type="PROSITE" id="PS51819">
    <property type="entry name" value="VOC"/>
    <property type="match status" value="1"/>
</dbReference>
<dbReference type="InterPro" id="IPR050383">
    <property type="entry name" value="GlyoxalaseI/FosfomycinResist"/>
</dbReference>
<dbReference type="InterPro" id="IPR004360">
    <property type="entry name" value="Glyas_Fos-R_dOase_dom"/>
</dbReference>
<dbReference type="Pfam" id="PF00903">
    <property type="entry name" value="Glyoxalase"/>
    <property type="match status" value="1"/>
</dbReference>
<gene>
    <name evidence="2" type="ORF">GCM10008959_14480</name>
</gene>
<evidence type="ECO:0000313" key="3">
    <source>
        <dbReference type="Proteomes" id="UP000634308"/>
    </source>
</evidence>
<dbReference type="RefSeq" id="WP_189064324.1">
    <property type="nucleotide sequence ID" value="NZ_BMQM01000007.1"/>
</dbReference>
<accession>A0ABQ2RTR9</accession>
<evidence type="ECO:0000259" key="1">
    <source>
        <dbReference type="PROSITE" id="PS51819"/>
    </source>
</evidence>
<dbReference type="Gene3D" id="3.10.180.10">
    <property type="entry name" value="2,3-Dihydroxybiphenyl 1,2-Dioxygenase, domain 1"/>
    <property type="match status" value="1"/>
</dbReference>
<dbReference type="Proteomes" id="UP000634308">
    <property type="component" value="Unassembled WGS sequence"/>
</dbReference>
<dbReference type="GO" id="GO:0016829">
    <property type="term" value="F:lyase activity"/>
    <property type="evidence" value="ECO:0007669"/>
    <property type="project" value="UniProtKB-KW"/>
</dbReference>
<dbReference type="InterPro" id="IPR029068">
    <property type="entry name" value="Glyas_Bleomycin-R_OHBP_Dase"/>
</dbReference>
<dbReference type="EMBL" id="BMQM01000007">
    <property type="protein sequence ID" value="GGR54033.1"/>
    <property type="molecule type" value="Genomic_DNA"/>
</dbReference>
<keyword evidence="2" id="KW-0456">Lyase</keyword>
<proteinExistence type="predicted"/>
<dbReference type="InterPro" id="IPR037523">
    <property type="entry name" value="VOC_core"/>
</dbReference>
<dbReference type="PANTHER" id="PTHR21366:SF22">
    <property type="entry name" value="VOC DOMAIN-CONTAINING PROTEIN"/>
    <property type="match status" value="1"/>
</dbReference>
<keyword evidence="3" id="KW-1185">Reference proteome</keyword>
<dbReference type="SUPFAM" id="SSF54593">
    <property type="entry name" value="Glyoxalase/Bleomycin resistance protein/Dihydroxybiphenyl dioxygenase"/>
    <property type="match status" value="1"/>
</dbReference>
<organism evidence="2 3">
    <name type="scientific">Deinococcus seoulensis</name>
    <dbReference type="NCBI Taxonomy" id="1837379"/>
    <lineage>
        <taxon>Bacteria</taxon>
        <taxon>Thermotogati</taxon>
        <taxon>Deinococcota</taxon>
        <taxon>Deinococci</taxon>
        <taxon>Deinococcales</taxon>
        <taxon>Deinococcaceae</taxon>
        <taxon>Deinococcus</taxon>
    </lineage>
</organism>
<protein>
    <submittedName>
        <fullName evidence="2">Lactoylglutathione lyase</fullName>
    </submittedName>
</protein>
<dbReference type="PANTHER" id="PTHR21366">
    <property type="entry name" value="GLYOXALASE FAMILY PROTEIN"/>
    <property type="match status" value="1"/>
</dbReference>
<feature type="domain" description="VOC" evidence="1">
    <location>
        <begin position="2"/>
        <end position="121"/>
    </location>
</feature>
<sequence length="136" mass="15035">MRVLETCLYVDDLDRAEQFYTQVLGLTLHSRVPGRHLFYRLDGSMLLIFDPRASAQPGDVPPHAGAPGAHACLTLHPSQTDAWEARLRAAGLTVTRYAWGDRGESLYFHDPAGNVLELAPPRIWGLDAGRRTTVNA</sequence>
<name>A0ABQ2RTR9_9DEIO</name>
<reference evidence="3" key="1">
    <citation type="journal article" date="2019" name="Int. J. Syst. Evol. Microbiol.">
        <title>The Global Catalogue of Microorganisms (GCM) 10K type strain sequencing project: providing services to taxonomists for standard genome sequencing and annotation.</title>
        <authorList>
            <consortium name="The Broad Institute Genomics Platform"/>
            <consortium name="The Broad Institute Genome Sequencing Center for Infectious Disease"/>
            <person name="Wu L."/>
            <person name="Ma J."/>
        </authorList>
    </citation>
    <scope>NUCLEOTIDE SEQUENCE [LARGE SCALE GENOMIC DNA]</scope>
    <source>
        <strain evidence="3">JCM 31404</strain>
    </source>
</reference>